<feature type="DNA-binding region" description="OmpR/PhoB-type" evidence="9">
    <location>
        <begin position="134"/>
        <end position="234"/>
    </location>
</feature>
<evidence type="ECO:0000256" key="7">
    <source>
        <dbReference type="ARBA" id="ARBA00041745"/>
    </source>
</evidence>
<dbReference type="GO" id="GO:0000976">
    <property type="term" value="F:transcription cis-regulatory region binding"/>
    <property type="evidence" value="ECO:0007669"/>
    <property type="project" value="TreeGrafter"/>
</dbReference>
<name>A0A3N4NQD9_9GAMM</name>
<dbReference type="InterPro" id="IPR001867">
    <property type="entry name" value="OmpR/PhoB-type_DNA-bd"/>
</dbReference>
<feature type="modified residue" description="4-aspartylphosphate" evidence="8">
    <location>
        <position position="54"/>
    </location>
</feature>
<dbReference type="GO" id="GO:0000156">
    <property type="term" value="F:phosphorelay response regulator activity"/>
    <property type="evidence" value="ECO:0007669"/>
    <property type="project" value="TreeGrafter"/>
</dbReference>
<evidence type="ECO:0000256" key="9">
    <source>
        <dbReference type="PROSITE-ProRule" id="PRU01091"/>
    </source>
</evidence>
<evidence type="ECO:0000256" key="3">
    <source>
        <dbReference type="ARBA" id="ARBA00023015"/>
    </source>
</evidence>
<evidence type="ECO:0000256" key="4">
    <source>
        <dbReference type="ARBA" id="ARBA00023125"/>
    </source>
</evidence>
<dbReference type="SMART" id="SM00862">
    <property type="entry name" value="Trans_reg_C"/>
    <property type="match status" value="1"/>
</dbReference>
<dbReference type="InterPro" id="IPR011006">
    <property type="entry name" value="CheY-like_superfamily"/>
</dbReference>
<keyword evidence="1 8" id="KW-0597">Phosphoprotein</keyword>
<dbReference type="InterPro" id="IPR036388">
    <property type="entry name" value="WH-like_DNA-bd_sf"/>
</dbReference>
<dbReference type="PROSITE" id="PS51755">
    <property type="entry name" value="OMPR_PHOB"/>
    <property type="match status" value="1"/>
</dbReference>
<dbReference type="InterPro" id="IPR001789">
    <property type="entry name" value="Sig_transdc_resp-reg_receiver"/>
</dbReference>
<dbReference type="SMART" id="SM00448">
    <property type="entry name" value="REC"/>
    <property type="match status" value="1"/>
</dbReference>
<comment type="caution">
    <text evidence="12">The sequence shown here is derived from an EMBL/GenBank/DDBJ whole genome shotgun (WGS) entry which is preliminary data.</text>
</comment>
<keyword evidence="4 9" id="KW-0238">DNA-binding</keyword>
<gene>
    <name evidence="12" type="ORF">BBB56_21225</name>
</gene>
<dbReference type="PROSITE" id="PS50110">
    <property type="entry name" value="RESPONSE_REGULATORY"/>
    <property type="match status" value="1"/>
</dbReference>
<evidence type="ECO:0000256" key="5">
    <source>
        <dbReference type="ARBA" id="ARBA00023163"/>
    </source>
</evidence>
<evidence type="ECO:0000256" key="8">
    <source>
        <dbReference type="PROSITE-ProRule" id="PRU00169"/>
    </source>
</evidence>
<evidence type="ECO:0000256" key="1">
    <source>
        <dbReference type="ARBA" id="ARBA00022553"/>
    </source>
</evidence>
<dbReference type="SUPFAM" id="SSF46894">
    <property type="entry name" value="C-terminal effector domain of the bipartite response regulators"/>
    <property type="match status" value="1"/>
</dbReference>
<dbReference type="GO" id="GO:0006355">
    <property type="term" value="P:regulation of DNA-templated transcription"/>
    <property type="evidence" value="ECO:0007669"/>
    <property type="project" value="InterPro"/>
</dbReference>
<dbReference type="Gene3D" id="1.10.10.10">
    <property type="entry name" value="Winged helix-like DNA-binding domain superfamily/Winged helix DNA-binding domain"/>
    <property type="match status" value="1"/>
</dbReference>
<keyword evidence="13" id="KW-1185">Reference proteome</keyword>
<dbReference type="Pfam" id="PF00072">
    <property type="entry name" value="Response_reg"/>
    <property type="match status" value="1"/>
</dbReference>
<evidence type="ECO:0000259" key="10">
    <source>
        <dbReference type="PROSITE" id="PS50110"/>
    </source>
</evidence>
<dbReference type="PANTHER" id="PTHR48111">
    <property type="entry name" value="REGULATOR OF RPOS"/>
    <property type="match status" value="1"/>
</dbReference>
<dbReference type="GO" id="GO:0005829">
    <property type="term" value="C:cytosol"/>
    <property type="evidence" value="ECO:0007669"/>
    <property type="project" value="TreeGrafter"/>
</dbReference>
<accession>A0A3N4NQD9</accession>
<dbReference type="InterPro" id="IPR016032">
    <property type="entry name" value="Sig_transdc_resp-reg_C-effctor"/>
</dbReference>
<feature type="domain" description="OmpR/PhoB-type" evidence="11">
    <location>
        <begin position="134"/>
        <end position="234"/>
    </location>
</feature>
<dbReference type="Proteomes" id="UP000281332">
    <property type="component" value="Unassembled WGS sequence"/>
</dbReference>
<dbReference type="Pfam" id="PF00486">
    <property type="entry name" value="Trans_reg_C"/>
    <property type="match status" value="1"/>
</dbReference>
<keyword evidence="2" id="KW-0902">Two-component regulatory system</keyword>
<dbReference type="Gene3D" id="3.40.50.2300">
    <property type="match status" value="1"/>
</dbReference>
<dbReference type="PANTHER" id="PTHR48111:SF4">
    <property type="entry name" value="DNA-BINDING DUAL TRANSCRIPTIONAL REGULATOR OMPR"/>
    <property type="match status" value="1"/>
</dbReference>
<dbReference type="SUPFAM" id="SSF52172">
    <property type="entry name" value="CheY-like"/>
    <property type="match status" value="1"/>
</dbReference>
<dbReference type="InterPro" id="IPR039420">
    <property type="entry name" value="WalR-like"/>
</dbReference>
<evidence type="ECO:0000313" key="12">
    <source>
        <dbReference type="EMBL" id="RPD94330.1"/>
    </source>
</evidence>
<dbReference type="AlphaFoldDB" id="A0A3N4NQD9"/>
<dbReference type="EMBL" id="RMVG01000024">
    <property type="protein sequence ID" value="RPD94330.1"/>
    <property type="molecule type" value="Genomic_DNA"/>
</dbReference>
<evidence type="ECO:0000256" key="6">
    <source>
        <dbReference type="ARBA" id="ARBA00040496"/>
    </source>
</evidence>
<dbReference type="RefSeq" id="WP_123802884.1">
    <property type="nucleotide sequence ID" value="NZ_RMVG01000024.1"/>
</dbReference>
<keyword evidence="5" id="KW-0804">Transcription</keyword>
<dbReference type="OrthoDB" id="165980at2"/>
<evidence type="ECO:0000256" key="2">
    <source>
        <dbReference type="ARBA" id="ARBA00023012"/>
    </source>
</evidence>
<dbReference type="CDD" id="cd00383">
    <property type="entry name" value="trans_reg_C"/>
    <property type="match status" value="1"/>
</dbReference>
<evidence type="ECO:0000259" key="11">
    <source>
        <dbReference type="PROSITE" id="PS51755"/>
    </source>
</evidence>
<keyword evidence="3" id="KW-0805">Transcription regulation</keyword>
<proteinExistence type="predicted"/>
<dbReference type="Gene3D" id="6.10.250.690">
    <property type="match status" value="1"/>
</dbReference>
<dbReference type="GO" id="GO:0032993">
    <property type="term" value="C:protein-DNA complex"/>
    <property type="evidence" value="ECO:0007669"/>
    <property type="project" value="TreeGrafter"/>
</dbReference>
<organism evidence="12 13">
    <name type="scientific">Candidatus Pantoea deserta</name>
    <dbReference type="NCBI Taxonomy" id="1869313"/>
    <lineage>
        <taxon>Bacteria</taxon>
        <taxon>Pseudomonadati</taxon>
        <taxon>Pseudomonadota</taxon>
        <taxon>Gammaproteobacteria</taxon>
        <taxon>Enterobacterales</taxon>
        <taxon>Erwiniaceae</taxon>
        <taxon>Pantoea</taxon>
    </lineage>
</organism>
<evidence type="ECO:0000313" key="13">
    <source>
        <dbReference type="Proteomes" id="UP000281332"/>
    </source>
</evidence>
<protein>
    <recommendedName>
        <fullName evidence="6">DNA-binding dual transcriptional regulator OmpR</fullName>
    </recommendedName>
    <alternativeName>
        <fullName evidence="7">Transcriptional regulatory protein OmpR</fullName>
    </alternativeName>
</protein>
<reference evidence="12 13" key="1">
    <citation type="submission" date="2018-11" db="EMBL/GenBank/DDBJ databases">
        <title>Whole genome sequencing of Pantoea sp. RIT388.</title>
        <authorList>
            <person name="Gan H.M."/>
            <person name="Hudson A.O."/>
        </authorList>
    </citation>
    <scope>NUCLEOTIDE SEQUENCE [LARGE SCALE GENOMIC DNA]</scope>
    <source>
        <strain evidence="12 13">RIT388</strain>
    </source>
</reference>
<feature type="domain" description="Response regulatory" evidence="10">
    <location>
        <begin position="5"/>
        <end position="118"/>
    </location>
</feature>
<sequence length="239" mass="27047">MTDNSILIIEDDQEISCSLAAFLRSKGYAPAICESAEFARLWLKKNTPALILLDLMLPGESGLDFFQRLRATDNTPVIMVTALDDPIDNVVGLELGADDYVVKPFDLNVLLARIRAVMRRFDNAAPAVKKNPGEPVLEFSEFTFYPLRRYVRGPDNVRRTLTASETDLLLVLCQHAKKVISREDLIELTRGDITSTSMRSIDLLISRLRRKLVSNIPDEEFIQTLRSNGYMFRPNVRSL</sequence>